<keyword evidence="2" id="KW-0472">Membrane</keyword>
<keyword evidence="2" id="KW-0812">Transmembrane</keyword>
<evidence type="ECO:0000259" key="3">
    <source>
        <dbReference type="Pfam" id="PF01551"/>
    </source>
</evidence>
<dbReference type="Pfam" id="PF01551">
    <property type="entry name" value="Peptidase_M23"/>
    <property type="match status" value="1"/>
</dbReference>
<reference evidence="4 5" key="1">
    <citation type="journal article" date="2014" name="Genome Announc.">
        <title>Draft Genome Sequence of Fervidicella metallireducens Strain AeBT, an Iron-Reducing Thermoanaerobe from the Great Artesian Basin.</title>
        <authorList>
            <person name="Patel B.K."/>
        </authorList>
    </citation>
    <scope>NUCLEOTIDE SEQUENCE [LARGE SCALE GENOMIC DNA]</scope>
    <source>
        <strain evidence="4 5">AeB</strain>
    </source>
</reference>
<dbReference type="PANTHER" id="PTHR21666:SF270">
    <property type="entry name" value="MUREIN HYDROLASE ACTIVATOR ENVC"/>
    <property type="match status" value="1"/>
</dbReference>
<evidence type="ECO:0000313" key="5">
    <source>
        <dbReference type="Proteomes" id="UP000019681"/>
    </source>
</evidence>
<dbReference type="GO" id="GO:0004222">
    <property type="term" value="F:metalloendopeptidase activity"/>
    <property type="evidence" value="ECO:0007669"/>
    <property type="project" value="TreeGrafter"/>
</dbReference>
<feature type="compositionally biased region" description="Low complexity" evidence="1">
    <location>
        <begin position="73"/>
        <end position="100"/>
    </location>
</feature>
<evidence type="ECO:0000256" key="2">
    <source>
        <dbReference type="SAM" id="Phobius"/>
    </source>
</evidence>
<dbReference type="RefSeq" id="WP_035377230.1">
    <property type="nucleotide sequence ID" value="NZ_AZQP01000001.1"/>
</dbReference>
<dbReference type="CDD" id="cd12797">
    <property type="entry name" value="M23_peptidase"/>
    <property type="match status" value="1"/>
</dbReference>
<dbReference type="InterPro" id="IPR050570">
    <property type="entry name" value="Cell_wall_metabolism_enzyme"/>
</dbReference>
<dbReference type="EMBL" id="AZQP01000001">
    <property type="protein sequence ID" value="EYE89884.1"/>
    <property type="molecule type" value="Genomic_DNA"/>
</dbReference>
<evidence type="ECO:0000313" key="4">
    <source>
        <dbReference type="EMBL" id="EYE89884.1"/>
    </source>
</evidence>
<organism evidence="4 5">
    <name type="scientific">Fervidicella metallireducens AeB</name>
    <dbReference type="NCBI Taxonomy" id="1403537"/>
    <lineage>
        <taxon>Bacteria</taxon>
        <taxon>Bacillati</taxon>
        <taxon>Bacillota</taxon>
        <taxon>Clostridia</taxon>
        <taxon>Eubacteriales</taxon>
        <taxon>Clostridiaceae</taxon>
        <taxon>Fervidicella</taxon>
    </lineage>
</organism>
<accession>A0A017RZQ6</accession>
<keyword evidence="2" id="KW-1133">Transmembrane helix</keyword>
<dbReference type="InterPro" id="IPR011055">
    <property type="entry name" value="Dup_hybrid_motif"/>
</dbReference>
<dbReference type="STRING" id="1403537.Q428_00665"/>
<feature type="domain" description="M23ase beta-sheet core" evidence="3">
    <location>
        <begin position="143"/>
        <end position="245"/>
    </location>
</feature>
<dbReference type="SUPFAM" id="SSF51261">
    <property type="entry name" value="Duplicated hybrid motif"/>
    <property type="match status" value="1"/>
</dbReference>
<name>A0A017RZQ6_9CLOT</name>
<feature type="region of interest" description="Disordered" evidence="1">
    <location>
        <begin position="45"/>
        <end position="104"/>
    </location>
</feature>
<sequence>MGVKNMFKKSSKLFEKEGFYIILFVCLCIVAVTAVYISRQNKDITSQPGTNKIVEEKETSKKPVQNEADPVINPSNNTTETLNNTNNTSSISTTKPSTEKNTAVVKKDSNPKFKMIMPVEGDIVKGFDKEQLQESKTMQQWETHEGIDIMCDMGTEVKAAQSGKVVEVNQDNTILHGTKSGFGVTVVIDHGNGVRSYYCNLNENVKVKVNDVVKKGQVLGVVGDTSIREAVSIEGSHLHFTVKKKVNKEYVTVNPMDYLK</sequence>
<dbReference type="OrthoDB" id="9801106at2"/>
<gene>
    <name evidence="4" type="ORF">Q428_00665</name>
</gene>
<dbReference type="PANTHER" id="PTHR21666">
    <property type="entry name" value="PEPTIDASE-RELATED"/>
    <property type="match status" value="1"/>
</dbReference>
<evidence type="ECO:0000256" key="1">
    <source>
        <dbReference type="SAM" id="MobiDB-lite"/>
    </source>
</evidence>
<comment type="caution">
    <text evidence="4">The sequence shown here is derived from an EMBL/GenBank/DDBJ whole genome shotgun (WGS) entry which is preliminary data.</text>
</comment>
<feature type="transmembrane region" description="Helical" evidence="2">
    <location>
        <begin position="20"/>
        <end position="38"/>
    </location>
</feature>
<dbReference type="Proteomes" id="UP000019681">
    <property type="component" value="Unassembled WGS sequence"/>
</dbReference>
<dbReference type="Gene3D" id="2.70.70.10">
    <property type="entry name" value="Glucose Permease (Domain IIA)"/>
    <property type="match status" value="1"/>
</dbReference>
<proteinExistence type="predicted"/>
<dbReference type="InterPro" id="IPR016047">
    <property type="entry name" value="M23ase_b-sheet_dom"/>
</dbReference>
<keyword evidence="5" id="KW-1185">Reference proteome</keyword>
<dbReference type="AlphaFoldDB" id="A0A017RZQ6"/>
<protein>
    <recommendedName>
        <fullName evidence="3">M23ase beta-sheet core domain-containing protein</fullName>
    </recommendedName>
</protein>